<dbReference type="Pfam" id="PF01868">
    <property type="entry name" value="RNase_P-MRP_p29"/>
    <property type="match status" value="1"/>
</dbReference>
<dbReference type="Proteomes" id="UP000013307">
    <property type="component" value="Chromosome"/>
</dbReference>
<dbReference type="InterPro" id="IPR002730">
    <property type="entry name" value="Rpp29/RNP1"/>
</dbReference>
<evidence type="ECO:0000256" key="6">
    <source>
        <dbReference type="HAMAP-Rule" id="MF_00754"/>
    </source>
</evidence>
<evidence type="ECO:0000256" key="4">
    <source>
        <dbReference type="ARBA" id="ARBA00022759"/>
    </source>
</evidence>
<dbReference type="STRING" id="387631.Asulf_00120"/>
<evidence type="ECO:0000313" key="8">
    <source>
        <dbReference type="Proteomes" id="UP000013307"/>
    </source>
</evidence>
<dbReference type="InterPro" id="IPR036980">
    <property type="entry name" value="RNase_P/MRP_Rpp29_sf"/>
</dbReference>
<comment type="subcellular location">
    <subcellularLocation>
        <location evidence="6">Cytoplasm</location>
    </subcellularLocation>
</comment>
<dbReference type="KEGG" id="ast:Asulf_00120"/>
<dbReference type="AlphaFoldDB" id="N0BI78"/>
<gene>
    <name evidence="6" type="primary">rnp1</name>
    <name evidence="7" type="ORF">Asulf_00120</name>
</gene>
<comment type="function">
    <text evidence="6">Part of ribonuclease P, a protein complex that generates mature tRNA molecules by cleaving their 5'-ends.</text>
</comment>
<dbReference type="RefSeq" id="WP_015589755.1">
    <property type="nucleotide sequence ID" value="NC_021169.1"/>
</dbReference>
<dbReference type="GO" id="GO:0001682">
    <property type="term" value="P:tRNA 5'-leader removal"/>
    <property type="evidence" value="ECO:0007669"/>
    <property type="project" value="UniProtKB-UniRule"/>
</dbReference>
<dbReference type="EC" id="3.1.26.5" evidence="6"/>
<keyword evidence="2 6" id="KW-0819">tRNA processing</keyword>
<evidence type="ECO:0000256" key="2">
    <source>
        <dbReference type="ARBA" id="ARBA00022694"/>
    </source>
</evidence>
<organism evidence="7 8">
    <name type="scientific">Archaeoglobus sulfaticallidus PM70-1</name>
    <dbReference type="NCBI Taxonomy" id="387631"/>
    <lineage>
        <taxon>Archaea</taxon>
        <taxon>Methanobacteriati</taxon>
        <taxon>Methanobacteriota</taxon>
        <taxon>Archaeoglobi</taxon>
        <taxon>Archaeoglobales</taxon>
        <taxon>Archaeoglobaceae</taxon>
        <taxon>Archaeoglobus</taxon>
    </lineage>
</organism>
<evidence type="ECO:0000256" key="3">
    <source>
        <dbReference type="ARBA" id="ARBA00022722"/>
    </source>
</evidence>
<protein>
    <recommendedName>
        <fullName evidence="6">Ribonuclease P protein component 1</fullName>
        <shortName evidence="6">RNase P component 1</shortName>
        <ecNumber evidence="6">3.1.26.5</ecNumber>
    </recommendedName>
    <alternativeName>
        <fullName evidence="6">Rpp29</fullName>
    </alternativeName>
</protein>
<keyword evidence="1 6" id="KW-0963">Cytoplasm</keyword>
<dbReference type="eggNOG" id="arCOG00784">
    <property type="taxonomic scope" value="Archaea"/>
</dbReference>
<accession>N0BI78</accession>
<keyword evidence="8" id="KW-1185">Reference proteome</keyword>
<dbReference type="GeneID" id="15391766"/>
<dbReference type="GO" id="GO:0003723">
    <property type="term" value="F:RNA binding"/>
    <property type="evidence" value="ECO:0007669"/>
    <property type="project" value="InterPro"/>
</dbReference>
<reference evidence="7 8" key="1">
    <citation type="journal article" date="2013" name="Genome Announc.">
        <title>Complete Genome Sequence of the Thermophilic and Facultatively Chemolithoautotrophic Sulfate Reducer Archaeoglobus sulfaticallidus Strain PM70-1T.</title>
        <authorList>
            <person name="Stokke R."/>
            <person name="Hocking W.P."/>
            <person name="Steinsbu B.O."/>
            <person name="Steen I.H."/>
        </authorList>
    </citation>
    <scope>NUCLEOTIDE SEQUENCE [LARGE SCALE GENOMIC DNA]</scope>
    <source>
        <strain evidence="7">PM70-1</strain>
    </source>
</reference>
<dbReference type="EMBL" id="CP005290">
    <property type="protein sequence ID" value="AGK60156.1"/>
    <property type="molecule type" value="Genomic_DNA"/>
</dbReference>
<keyword evidence="3 6" id="KW-0540">Nuclease</keyword>
<dbReference type="InterPro" id="IPR023534">
    <property type="entry name" value="Rof/RNase_P-like"/>
</dbReference>
<sequence length="104" mass="12086">MNELIIAHELIGLECEVVDSPNRYEVGLAGEIVDETMKTLLIRTDRGYKRIAKADRKFKLRVGDSCVELDGNLIAYRPEERIKRGLLIIKRFKGNLRKFKIKQR</sequence>
<comment type="subunit">
    <text evidence="6">Consists of a catalytic RNA component and at least 4-5 protein subunits.</text>
</comment>
<keyword evidence="4 6" id="KW-0255">Endonuclease</keyword>
<comment type="similarity">
    <text evidence="6">Belongs to the eukaryotic/archaeal RNase P protein component 1 family.</text>
</comment>
<keyword evidence="5 6" id="KW-0378">Hydrolase</keyword>
<proteinExistence type="inferred from homology"/>
<dbReference type="HOGENOM" id="CLU_107020_2_1_2"/>
<comment type="catalytic activity">
    <reaction evidence="6">
        <text>Endonucleolytic cleavage of RNA, removing 5'-extranucleotides from tRNA precursor.</text>
        <dbReference type="EC" id="3.1.26.5"/>
    </reaction>
</comment>
<dbReference type="GO" id="GO:0005737">
    <property type="term" value="C:cytoplasm"/>
    <property type="evidence" value="ECO:0007669"/>
    <property type="project" value="UniProtKB-SubCell"/>
</dbReference>
<dbReference type="SMART" id="SM00538">
    <property type="entry name" value="POP4"/>
    <property type="match status" value="1"/>
</dbReference>
<dbReference type="SUPFAM" id="SSF101744">
    <property type="entry name" value="Rof/RNase P subunit-like"/>
    <property type="match status" value="1"/>
</dbReference>
<dbReference type="GO" id="GO:0030677">
    <property type="term" value="C:ribonuclease P complex"/>
    <property type="evidence" value="ECO:0007669"/>
    <property type="project" value="UniProtKB-UniRule"/>
</dbReference>
<evidence type="ECO:0000313" key="7">
    <source>
        <dbReference type="EMBL" id="AGK60156.1"/>
    </source>
</evidence>
<evidence type="ECO:0000256" key="5">
    <source>
        <dbReference type="ARBA" id="ARBA00022801"/>
    </source>
</evidence>
<dbReference type="Gene3D" id="2.30.30.210">
    <property type="entry name" value="Ribonuclease P/MRP, subunit p29"/>
    <property type="match status" value="1"/>
</dbReference>
<dbReference type="OrthoDB" id="39019at2157"/>
<name>N0BI78_9EURY</name>
<evidence type="ECO:0000256" key="1">
    <source>
        <dbReference type="ARBA" id="ARBA00022490"/>
    </source>
</evidence>
<dbReference type="HAMAP" id="MF_00754">
    <property type="entry name" value="RNase_P_1"/>
    <property type="match status" value="1"/>
</dbReference>
<dbReference type="GO" id="GO:0004526">
    <property type="term" value="F:ribonuclease P activity"/>
    <property type="evidence" value="ECO:0007669"/>
    <property type="project" value="UniProtKB-UniRule"/>
</dbReference>
<dbReference type="InterPro" id="IPR023538">
    <property type="entry name" value="RNP1"/>
</dbReference>